<gene>
    <name evidence="2" type="ORF">ITI46_26905</name>
</gene>
<evidence type="ECO:0000313" key="3">
    <source>
        <dbReference type="Proteomes" id="UP001519064"/>
    </source>
</evidence>
<proteinExistence type="predicted"/>
<reference evidence="2 3" key="1">
    <citation type="submission" date="2020-11" db="EMBL/GenBank/DDBJ databases">
        <title>Streptomyces spirodelae sp. nov., isolated from duckweed.</title>
        <authorList>
            <person name="Saimee Y."/>
            <person name="Duangmal K."/>
        </authorList>
    </citation>
    <scope>NUCLEOTIDE SEQUENCE [LARGE SCALE GENOMIC DNA]</scope>
    <source>
        <strain evidence="2 3">S16-07</strain>
    </source>
</reference>
<organism evidence="2 3">
    <name type="scientific">Streptomyces oryzae</name>
    <dbReference type="NCBI Taxonomy" id="1434886"/>
    <lineage>
        <taxon>Bacteria</taxon>
        <taxon>Bacillati</taxon>
        <taxon>Actinomycetota</taxon>
        <taxon>Actinomycetes</taxon>
        <taxon>Kitasatosporales</taxon>
        <taxon>Streptomycetaceae</taxon>
        <taxon>Streptomyces</taxon>
    </lineage>
</organism>
<protein>
    <submittedName>
        <fullName evidence="2">Uncharacterized protein</fullName>
    </submittedName>
</protein>
<evidence type="ECO:0000313" key="2">
    <source>
        <dbReference type="EMBL" id="MBO8195251.1"/>
    </source>
</evidence>
<dbReference type="Proteomes" id="UP001519064">
    <property type="component" value="Unassembled WGS sequence"/>
</dbReference>
<evidence type="ECO:0000256" key="1">
    <source>
        <dbReference type="SAM" id="MobiDB-lite"/>
    </source>
</evidence>
<dbReference type="EMBL" id="JADKMA010000176">
    <property type="protein sequence ID" value="MBO8195251.1"/>
    <property type="molecule type" value="Genomic_DNA"/>
</dbReference>
<comment type="caution">
    <text evidence="2">The sequence shown here is derived from an EMBL/GenBank/DDBJ whole genome shotgun (WGS) entry which is preliminary data.</text>
</comment>
<dbReference type="RefSeq" id="WP_209242490.1">
    <property type="nucleotide sequence ID" value="NZ_JADKMA010000176.1"/>
</dbReference>
<accession>A0ABS3XIN0</accession>
<name>A0ABS3XIN0_9ACTN</name>
<sequence length="120" mass="12865">MTAEIHLAGLDLAATTVAEPHRLRLEAGTKDADPATCTYDLAKSEGGGYAVNTEDAGCNITYRRATAKGTSRTLKAYLTWRVSWAEGDSPDGTPRHGMPQGESTQEVAVTVKEIQSINRD</sequence>
<keyword evidence="3" id="KW-1185">Reference proteome</keyword>
<feature type="region of interest" description="Disordered" evidence="1">
    <location>
        <begin position="86"/>
        <end position="107"/>
    </location>
</feature>